<dbReference type="InterPro" id="IPR029058">
    <property type="entry name" value="AB_hydrolase_fold"/>
</dbReference>
<gene>
    <name evidence="3" type="ORF">ACFPP6_02860</name>
</gene>
<dbReference type="PANTHER" id="PTHR11487:SF0">
    <property type="entry name" value="S-ACYL FATTY ACID SYNTHASE THIOESTERASE, MEDIUM CHAIN"/>
    <property type="match status" value="1"/>
</dbReference>
<proteinExistence type="inferred from homology"/>
<dbReference type="InterPro" id="IPR001031">
    <property type="entry name" value="Thioesterase"/>
</dbReference>
<evidence type="ECO:0000256" key="1">
    <source>
        <dbReference type="ARBA" id="ARBA00007169"/>
    </source>
</evidence>
<dbReference type="InterPro" id="IPR012223">
    <property type="entry name" value="TEII"/>
</dbReference>
<dbReference type="EMBL" id="JBHSKJ010000001">
    <property type="protein sequence ID" value="MFC5143634.1"/>
    <property type="molecule type" value="Genomic_DNA"/>
</dbReference>
<dbReference type="SUPFAM" id="SSF53474">
    <property type="entry name" value="alpha/beta-Hydrolases"/>
    <property type="match status" value="1"/>
</dbReference>
<dbReference type="Proteomes" id="UP001596222">
    <property type="component" value="Unassembled WGS sequence"/>
</dbReference>
<dbReference type="PANTHER" id="PTHR11487">
    <property type="entry name" value="THIOESTERASE"/>
    <property type="match status" value="1"/>
</dbReference>
<comment type="caution">
    <text evidence="3">The sequence shown here is derived from an EMBL/GenBank/DDBJ whole genome shotgun (WGS) entry which is preliminary data.</text>
</comment>
<reference evidence="4" key="1">
    <citation type="journal article" date="2019" name="Int. J. Syst. Evol. Microbiol.">
        <title>The Global Catalogue of Microorganisms (GCM) 10K type strain sequencing project: providing services to taxonomists for standard genome sequencing and annotation.</title>
        <authorList>
            <consortium name="The Broad Institute Genomics Platform"/>
            <consortium name="The Broad Institute Genome Sequencing Center for Infectious Disease"/>
            <person name="Wu L."/>
            <person name="Ma J."/>
        </authorList>
    </citation>
    <scope>NUCLEOTIDE SEQUENCE [LARGE SCALE GENOMIC DNA]</scope>
    <source>
        <strain evidence="4">CGMCC 4.1641</strain>
    </source>
</reference>
<feature type="domain" description="Thioesterase" evidence="2">
    <location>
        <begin position="37"/>
        <end position="257"/>
    </location>
</feature>
<accession>A0ABV9ZSZ6</accession>
<name>A0ABV9ZSZ6_9ACTN</name>
<keyword evidence="4" id="KW-1185">Reference proteome</keyword>
<dbReference type="RefSeq" id="WP_382036733.1">
    <property type="nucleotide sequence ID" value="NZ_JBHSKJ010000001.1"/>
</dbReference>
<comment type="similarity">
    <text evidence="1">Belongs to the thioesterase family.</text>
</comment>
<sequence>MSAERAELVTLGGERDRTDGMNRADRMGRPTSVTAHRTLICVPHAGGSAAAFHAWHRAFGPCGTAVRAVHWERPDGSEHRSSIEARAAALAAAARELTGPWILLGHSLGALVVAEAVRQLEDSPGPLPERAVLCASASPGTPRSFPPDVLQASDERMASYVRRLGGTDERILNDIEFGPRLLAALRADLDLIERYAPDFTCPPATPVSVYGGKADRDVPVEALEGWRRWAPDARVRVFDGGHFFPHEDPAAICRAVMTDCAQGGSDRSLR</sequence>
<evidence type="ECO:0000313" key="3">
    <source>
        <dbReference type="EMBL" id="MFC5143634.1"/>
    </source>
</evidence>
<protein>
    <submittedName>
        <fullName evidence="3">Thioesterase II family protein</fullName>
    </submittedName>
</protein>
<evidence type="ECO:0000259" key="2">
    <source>
        <dbReference type="Pfam" id="PF00975"/>
    </source>
</evidence>
<organism evidence="3 4">
    <name type="scientific">Streptomyces aureoversilis</name>
    <dbReference type="NCBI Taxonomy" id="67277"/>
    <lineage>
        <taxon>Bacteria</taxon>
        <taxon>Bacillati</taxon>
        <taxon>Actinomycetota</taxon>
        <taxon>Actinomycetes</taxon>
        <taxon>Kitasatosporales</taxon>
        <taxon>Streptomycetaceae</taxon>
        <taxon>Streptomyces</taxon>
    </lineage>
</organism>
<evidence type="ECO:0000313" key="4">
    <source>
        <dbReference type="Proteomes" id="UP001596222"/>
    </source>
</evidence>
<dbReference type="Gene3D" id="3.40.50.1820">
    <property type="entry name" value="alpha/beta hydrolase"/>
    <property type="match status" value="1"/>
</dbReference>
<dbReference type="Pfam" id="PF00975">
    <property type="entry name" value="Thioesterase"/>
    <property type="match status" value="1"/>
</dbReference>